<evidence type="ECO:0000313" key="3">
    <source>
        <dbReference type="EMBL" id="MBB3119185.1"/>
    </source>
</evidence>
<feature type="region of interest" description="Disordered" evidence="1">
    <location>
        <begin position="1"/>
        <end position="26"/>
    </location>
</feature>
<comment type="caution">
    <text evidence="3">The sequence shown here is derived from an EMBL/GenBank/DDBJ whole genome shotgun (WGS) entry which is preliminary data.</text>
</comment>
<dbReference type="RefSeq" id="WP_183441033.1">
    <property type="nucleotide sequence ID" value="NZ_JACHXD010000005.1"/>
</dbReference>
<accession>A0A7W5BAJ1</accession>
<evidence type="ECO:0000259" key="2">
    <source>
        <dbReference type="Pfam" id="PF19029"/>
    </source>
</evidence>
<dbReference type="AlphaFoldDB" id="A0A7W5BAJ1"/>
<dbReference type="InterPro" id="IPR043605">
    <property type="entry name" value="DUF883_C"/>
</dbReference>
<dbReference type="EMBL" id="JACHXD010000005">
    <property type="protein sequence ID" value="MBB3119185.1"/>
    <property type="molecule type" value="Genomic_DNA"/>
</dbReference>
<evidence type="ECO:0000313" key="4">
    <source>
        <dbReference type="Proteomes" id="UP000541535"/>
    </source>
</evidence>
<feature type="compositionally biased region" description="Polar residues" evidence="1">
    <location>
        <begin position="1"/>
        <end position="14"/>
    </location>
</feature>
<name>A0A7W5BAJ1_9BURK</name>
<dbReference type="Proteomes" id="UP000541535">
    <property type="component" value="Unassembled WGS sequence"/>
</dbReference>
<evidence type="ECO:0000256" key="1">
    <source>
        <dbReference type="SAM" id="MobiDB-lite"/>
    </source>
</evidence>
<proteinExistence type="predicted"/>
<keyword evidence="4" id="KW-1185">Reference proteome</keyword>
<organism evidence="3 4">
    <name type="scientific">Pseudoduganella violacea</name>
    <dbReference type="NCBI Taxonomy" id="1715466"/>
    <lineage>
        <taxon>Bacteria</taxon>
        <taxon>Pseudomonadati</taxon>
        <taxon>Pseudomonadota</taxon>
        <taxon>Betaproteobacteria</taxon>
        <taxon>Burkholderiales</taxon>
        <taxon>Oxalobacteraceae</taxon>
        <taxon>Telluria group</taxon>
        <taxon>Pseudoduganella</taxon>
    </lineage>
</organism>
<reference evidence="3 4" key="1">
    <citation type="submission" date="2020-08" db="EMBL/GenBank/DDBJ databases">
        <title>Genomic Encyclopedia of Type Strains, Phase III (KMG-III): the genomes of soil and plant-associated and newly described type strains.</title>
        <authorList>
            <person name="Whitman W."/>
        </authorList>
    </citation>
    <scope>NUCLEOTIDE SEQUENCE [LARGE SCALE GENOMIC DNA]</scope>
    <source>
        <strain evidence="3 4">CECT 8897</strain>
    </source>
</reference>
<gene>
    <name evidence="3" type="ORF">FHS03_002236</name>
</gene>
<dbReference type="PANTHER" id="PTHR35893">
    <property type="entry name" value="INNER MEMBRANE PROTEIN-RELATED"/>
    <property type="match status" value="1"/>
</dbReference>
<feature type="domain" description="DUF883" evidence="2">
    <location>
        <begin position="94"/>
        <end position="123"/>
    </location>
</feature>
<dbReference type="InterPro" id="IPR010279">
    <property type="entry name" value="YqjD/ElaB"/>
</dbReference>
<sequence length="123" mass="13202">MEQSAQSTSKSSNGIGNGINHHADSAEAREKLMTDLKQSIQDAEQWLRSASLAGAADLGQVKAKFEDSLRTAKIDLLKLEDSVIARTKIAAKATDTYVHDNPWKSISVGATVGLLLGVLIARR</sequence>
<dbReference type="Pfam" id="PF19029">
    <property type="entry name" value="DUF883_C"/>
    <property type="match status" value="1"/>
</dbReference>
<dbReference type="GO" id="GO:0043022">
    <property type="term" value="F:ribosome binding"/>
    <property type="evidence" value="ECO:0007669"/>
    <property type="project" value="InterPro"/>
</dbReference>
<protein>
    <submittedName>
        <fullName evidence="3">ElaB/YqjD/DUF883 family membrane-anchored ribosome-binding protein</fullName>
    </submittedName>
</protein>
<dbReference type="PANTHER" id="PTHR35893:SF3">
    <property type="entry name" value="INNER MEMBRANE PROTEIN"/>
    <property type="match status" value="1"/>
</dbReference>